<name>A0A8S2VH79_9BILA</name>
<proteinExistence type="predicted"/>
<gene>
    <name evidence="1" type="ORF">BYL167_LOCUS31105</name>
</gene>
<dbReference type="AlphaFoldDB" id="A0A8S2VH79"/>
<dbReference type="EMBL" id="CAJOBH010053477">
    <property type="protein sequence ID" value="CAF4390050.1"/>
    <property type="molecule type" value="Genomic_DNA"/>
</dbReference>
<dbReference type="Proteomes" id="UP000681967">
    <property type="component" value="Unassembled WGS sequence"/>
</dbReference>
<feature type="non-terminal residue" evidence="1">
    <location>
        <position position="52"/>
    </location>
</feature>
<protein>
    <submittedName>
        <fullName evidence="1">Uncharacterized protein</fullName>
    </submittedName>
</protein>
<sequence length="52" mass="5984">MPDYLSRSPVDDAEEDPDEISFFTSKSTQTDFDFINYHLPIVTAVQTRAMKL</sequence>
<organism evidence="1 2">
    <name type="scientific">Rotaria magnacalcarata</name>
    <dbReference type="NCBI Taxonomy" id="392030"/>
    <lineage>
        <taxon>Eukaryota</taxon>
        <taxon>Metazoa</taxon>
        <taxon>Spiralia</taxon>
        <taxon>Gnathifera</taxon>
        <taxon>Rotifera</taxon>
        <taxon>Eurotatoria</taxon>
        <taxon>Bdelloidea</taxon>
        <taxon>Philodinida</taxon>
        <taxon>Philodinidae</taxon>
        <taxon>Rotaria</taxon>
    </lineage>
</organism>
<accession>A0A8S2VH79</accession>
<evidence type="ECO:0000313" key="2">
    <source>
        <dbReference type="Proteomes" id="UP000681967"/>
    </source>
</evidence>
<comment type="caution">
    <text evidence="1">The sequence shown here is derived from an EMBL/GenBank/DDBJ whole genome shotgun (WGS) entry which is preliminary data.</text>
</comment>
<reference evidence="1" key="1">
    <citation type="submission" date="2021-02" db="EMBL/GenBank/DDBJ databases">
        <authorList>
            <person name="Nowell W R."/>
        </authorList>
    </citation>
    <scope>NUCLEOTIDE SEQUENCE</scope>
</reference>
<evidence type="ECO:0000313" key="1">
    <source>
        <dbReference type="EMBL" id="CAF4390050.1"/>
    </source>
</evidence>